<evidence type="ECO:0000256" key="8">
    <source>
        <dbReference type="SAM" id="MobiDB-lite"/>
    </source>
</evidence>
<evidence type="ECO:0000256" key="2">
    <source>
        <dbReference type="ARBA" id="ARBA00022475"/>
    </source>
</evidence>
<sequence>MTQAYLHPIATSRLLLKAALTVAAMLLTFAAISYQTPVPPGSDKTVVDFHAFYVAGKLGQEGRANDSYNMAKMEVAQKDFTGVKVFMPWTYPPPFTLFVTALAALPLGWAYGLFVGLTLAFYITVLKRIAGDHLPGVIVAILPVILLTVMTGQNGFLTGALIGTFLLALQQRSSRAGIPLGLMVIKPHLAAAISLLALVERRWQAMFIAAGIVIAALALPTFIFGLSIWPAFLDGVRESSAYLAQGKYPLFRMTSIYATARSAGLSSDMAFAVHGASAAGVIALLFYGWWRKLPPQLLAASACAASLFVSPYNYDYDLCILGVGLAFVLPGLLERTRPIEQFALLALCWVGTGYGLFTAFAQEPEIAGVGRDPLSLMAPPLLLLIALVALAMRRAVRVRVSDIPATMATESTAPTTAPRAQASEPRQIELA</sequence>
<keyword evidence="2" id="KW-1003">Cell membrane</keyword>
<evidence type="ECO:0000256" key="3">
    <source>
        <dbReference type="ARBA" id="ARBA00022679"/>
    </source>
</evidence>
<feature type="region of interest" description="Disordered" evidence="8">
    <location>
        <begin position="409"/>
        <end position="431"/>
    </location>
</feature>
<protein>
    <recommendedName>
        <fullName evidence="12">DUF2029 domain-containing protein</fullName>
    </recommendedName>
</protein>
<dbReference type="Pfam" id="PF09594">
    <property type="entry name" value="GT87"/>
    <property type="match status" value="1"/>
</dbReference>
<keyword evidence="6 9" id="KW-0472">Membrane</keyword>
<feature type="transmembrane region" description="Helical" evidence="9">
    <location>
        <begin position="176"/>
        <end position="199"/>
    </location>
</feature>
<reference evidence="10 11" key="1">
    <citation type="submission" date="2017-03" db="EMBL/GenBank/DDBJ databases">
        <title>Complete genome sequence of Blastomonas fulva degrading microcsystin LR.</title>
        <authorList>
            <person name="Lee H.-g."/>
            <person name="Jin L."/>
            <person name="oh H.-M."/>
        </authorList>
    </citation>
    <scope>NUCLEOTIDE SEQUENCE [LARGE SCALE GENOMIC DNA]</scope>
    <source>
        <strain evidence="10 11">T2</strain>
    </source>
</reference>
<feature type="transmembrane region" description="Helical" evidence="9">
    <location>
        <begin position="137"/>
        <end position="170"/>
    </location>
</feature>
<feature type="transmembrane region" description="Helical" evidence="9">
    <location>
        <begin position="95"/>
        <end position="125"/>
    </location>
</feature>
<dbReference type="InterPro" id="IPR018584">
    <property type="entry name" value="GT87"/>
</dbReference>
<dbReference type="RefSeq" id="WP_117351443.1">
    <property type="nucleotide sequence ID" value="NZ_CP020083.1"/>
</dbReference>
<evidence type="ECO:0000313" key="10">
    <source>
        <dbReference type="EMBL" id="ASR50585.1"/>
    </source>
</evidence>
<gene>
    <name evidence="10" type="ORF">B5J99_03125</name>
</gene>
<feature type="transmembrane region" description="Helical" evidence="9">
    <location>
        <begin position="342"/>
        <end position="361"/>
    </location>
</feature>
<keyword evidence="5 9" id="KW-1133">Transmembrane helix</keyword>
<comment type="similarity">
    <text evidence="7">Belongs to the glycosyltransferase 87 family.</text>
</comment>
<name>A0ABN5B0M4_9SPHN</name>
<dbReference type="EMBL" id="CP020083">
    <property type="protein sequence ID" value="ASR50585.1"/>
    <property type="molecule type" value="Genomic_DNA"/>
</dbReference>
<keyword evidence="11" id="KW-1185">Reference proteome</keyword>
<evidence type="ECO:0000256" key="7">
    <source>
        <dbReference type="ARBA" id="ARBA00024033"/>
    </source>
</evidence>
<feature type="transmembrane region" description="Helical" evidence="9">
    <location>
        <begin position="14"/>
        <end position="34"/>
    </location>
</feature>
<evidence type="ECO:0008006" key="12">
    <source>
        <dbReference type="Google" id="ProtNLM"/>
    </source>
</evidence>
<feature type="transmembrane region" description="Helical" evidence="9">
    <location>
        <begin position="206"/>
        <end position="232"/>
    </location>
</feature>
<evidence type="ECO:0000256" key="9">
    <source>
        <dbReference type="SAM" id="Phobius"/>
    </source>
</evidence>
<dbReference type="Proteomes" id="UP000258016">
    <property type="component" value="Chromosome"/>
</dbReference>
<keyword evidence="4 9" id="KW-0812">Transmembrane</keyword>
<feature type="transmembrane region" description="Helical" evidence="9">
    <location>
        <begin position="271"/>
        <end position="290"/>
    </location>
</feature>
<evidence type="ECO:0000256" key="5">
    <source>
        <dbReference type="ARBA" id="ARBA00022989"/>
    </source>
</evidence>
<evidence type="ECO:0000256" key="6">
    <source>
        <dbReference type="ARBA" id="ARBA00023136"/>
    </source>
</evidence>
<proteinExistence type="inferred from homology"/>
<keyword evidence="3" id="KW-0808">Transferase</keyword>
<evidence type="ECO:0000256" key="4">
    <source>
        <dbReference type="ARBA" id="ARBA00022692"/>
    </source>
</evidence>
<comment type="subcellular location">
    <subcellularLocation>
        <location evidence="1">Cell membrane</location>
        <topology evidence="1">Multi-pass membrane protein</topology>
    </subcellularLocation>
</comment>
<feature type="transmembrane region" description="Helical" evidence="9">
    <location>
        <begin position="373"/>
        <end position="392"/>
    </location>
</feature>
<accession>A0ABN5B0M4</accession>
<evidence type="ECO:0000256" key="1">
    <source>
        <dbReference type="ARBA" id="ARBA00004651"/>
    </source>
</evidence>
<dbReference type="GeneID" id="303484564"/>
<evidence type="ECO:0000313" key="11">
    <source>
        <dbReference type="Proteomes" id="UP000258016"/>
    </source>
</evidence>
<organism evidence="10 11">
    <name type="scientific">Blastomonas fulva</name>
    <dbReference type="NCBI Taxonomy" id="1550728"/>
    <lineage>
        <taxon>Bacteria</taxon>
        <taxon>Pseudomonadati</taxon>
        <taxon>Pseudomonadota</taxon>
        <taxon>Alphaproteobacteria</taxon>
        <taxon>Sphingomonadales</taxon>
        <taxon>Sphingomonadaceae</taxon>
        <taxon>Blastomonas</taxon>
    </lineage>
</organism>